<dbReference type="Proteomes" id="UP000004810">
    <property type="component" value="Unassembled WGS sequence"/>
</dbReference>
<evidence type="ECO:0000313" key="2">
    <source>
        <dbReference type="Proteomes" id="UP000004810"/>
    </source>
</evidence>
<accession>J9DJW1</accession>
<comment type="caution">
    <text evidence="1">The sequence shown here is derived from an EMBL/GenBank/DDBJ whole genome shotgun (WGS) entry which is preliminary data.</text>
</comment>
<gene>
    <name evidence="1" type="ORF">WUBG_19190</name>
</gene>
<sequence length="93" mass="10408">MWSNSKQSYYSVLFIAHTVRQLSSGRSTPVIIPEPDLIAIDDELSTVVTESSRPLSPAIDMVVQHHKLCGAIRNKATTQFYLLPTLLVKIQQL</sequence>
<name>J9DJW1_WUCBA</name>
<proteinExistence type="predicted"/>
<reference evidence="2" key="1">
    <citation type="submission" date="2012-08" db="EMBL/GenBank/DDBJ databases">
        <title>The Genome Sequence of Wuchereria bancrofti.</title>
        <authorList>
            <person name="Nutman T.B."/>
            <person name="Fink D.L."/>
            <person name="Russ C."/>
            <person name="Young S."/>
            <person name="Zeng Q."/>
            <person name="Koehrsen M."/>
            <person name="Alvarado L."/>
            <person name="Berlin A."/>
            <person name="Chapman S.B."/>
            <person name="Chen Z."/>
            <person name="Freedman E."/>
            <person name="Gellesch M."/>
            <person name="Goldberg J."/>
            <person name="Griggs A."/>
            <person name="Gujja S."/>
            <person name="Heilman E.R."/>
            <person name="Heiman D."/>
            <person name="Hepburn T."/>
            <person name="Howarth C."/>
            <person name="Jen D."/>
            <person name="Larson L."/>
            <person name="Lewis B."/>
            <person name="Mehta T."/>
            <person name="Park D."/>
            <person name="Pearson M."/>
            <person name="Roberts A."/>
            <person name="Saif S."/>
            <person name="Shea T."/>
            <person name="Shenoy N."/>
            <person name="Sisk P."/>
            <person name="Stolte C."/>
            <person name="Sykes S."/>
            <person name="Walk T."/>
            <person name="White J."/>
            <person name="Yandava C."/>
            <person name="Haas B."/>
            <person name="Henn M.R."/>
            <person name="Nusbaum C."/>
            <person name="Birren B."/>
        </authorList>
    </citation>
    <scope>NUCLEOTIDE SEQUENCE [LARGE SCALE GENOMIC DNA]</scope>
    <source>
        <strain evidence="2">NA</strain>
    </source>
</reference>
<protein>
    <submittedName>
        <fullName evidence="1">Uncharacterized protein</fullName>
    </submittedName>
</protein>
<evidence type="ECO:0000313" key="1">
    <source>
        <dbReference type="EMBL" id="EJW69903.1"/>
    </source>
</evidence>
<dbReference type="AlphaFoldDB" id="J9DJW1"/>
<organism evidence="1 2">
    <name type="scientific">Wuchereria bancrofti</name>
    <dbReference type="NCBI Taxonomy" id="6293"/>
    <lineage>
        <taxon>Eukaryota</taxon>
        <taxon>Metazoa</taxon>
        <taxon>Ecdysozoa</taxon>
        <taxon>Nematoda</taxon>
        <taxon>Chromadorea</taxon>
        <taxon>Rhabditida</taxon>
        <taxon>Spirurina</taxon>
        <taxon>Spiruromorpha</taxon>
        <taxon>Filarioidea</taxon>
        <taxon>Onchocercidae</taxon>
        <taxon>Wuchereria</taxon>
    </lineage>
</organism>
<dbReference type="EMBL" id="ADBV01024922">
    <property type="protein sequence ID" value="EJW69903.1"/>
    <property type="molecule type" value="Genomic_DNA"/>
</dbReference>